<dbReference type="Proteomes" id="UP000189857">
    <property type="component" value="Unassembled WGS sequence"/>
</dbReference>
<dbReference type="EMBL" id="FUXA01000008">
    <property type="protein sequence ID" value="SJZ72725.1"/>
    <property type="molecule type" value="Genomic_DNA"/>
</dbReference>
<reference evidence="4 5" key="1">
    <citation type="submission" date="2017-02" db="EMBL/GenBank/DDBJ databases">
        <authorList>
            <person name="Peterson S.W."/>
        </authorList>
    </citation>
    <scope>NUCLEOTIDE SEQUENCE [LARGE SCALE GENOMIC DNA]</scope>
    <source>
        <strain evidence="4 5">ATCC 17233</strain>
    </source>
</reference>
<evidence type="ECO:0000313" key="4">
    <source>
        <dbReference type="EMBL" id="SJZ72725.1"/>
    </source>
</evidence>
<name>A0A1T4N148_9FIRM</name>
<feature type="domain" description="Cell envelope-related transcriptional attenuator" evidence="3">
    <location>
        <begin position="239"/>
        <end position="387"/>
    </location>
</feature>
<dbReference type="RefSeq" id="WP_078787245.1">
    <property type="nucleotide sequence ID" value="NZ_FMTO01000007.1"/>
</dbReference>
<keyword evidence="5" id="KW-1185">Reference proteome</keyword>
<protein>
    <submittedName>
        <fullName evidence="4">Transcriptional attenuator, LytR family</fullName>
    </submittedName>
</protein>
<accession>A0A1T4N148</accession>
<feature type="transmembrane region" description="Helical" evidence="2">
    <location>
        <begin position="36"/>
        <end position="56"/>
    </location>
</feature>
<dbReference type="OrthoDB" id="27330at2"/>
<gene>
    <name evidence="4" type="ORF">SAMN02745110_01406</name>
</gene>
<organism evidence="4 5">
    <name type="scientific">Eubacterium ruminantium</name>
    <dbReference type="NCBI Taxonomy" id="42322"/>
    <lineage>
        <taxon>Bacteria</taxon>
        <taxon>Bacillati</taxon>
        <taxon>Bacillota</taxon>
        <taxon>Clostridia</taxon>
        <taxon>Eubacteriales</taxon>
        <taxon>Eubacteriaceae</taxon>
        <taxon>Eubacterium</taxon>
    </lineage>
</organism>
<evidence type="ECO:0000259" key="3">
    <source>
        <dbReference type="Pfam" id="PF03816"/>
    </source>
</evidence>
<dbReference type="Gene3D" id="3.40.630.190">
    <property type="entry name" value="LCP protein"/>
    <property type="match status" value="1"/>
</dbReference>
<dbReference type="PANTHER" id="PTHR33392:SF6">
    <property type="entry name" value="POLYISOPRENYL-TEICHOIC ACID--PEPTIDOGLYCAN TEICHOIC ACID TRANSFERASE TAGU"/>
    <property type="match status" value="1"/>
</dbReference>
<sequence>MKALKIIGCILAGVQFILAAVLVYLLIRTQLIPQRYIIMGALIMGLLPICFIAMQLKKVTGAIASVLSMIICGVLVFGIIKVNQTDRMLDEVTGNKTEVEVVNVYISKDDPVDTINKATDKGYVFGVIKSDRKNVDKTIEELNGQNSSPIKTEEYDSITKIAEAFDKGKVNGFIINSGSLGILEGEAKYKDYSKNLKIIHEQKIESELNNQKNGNDNADKFCIYISGIDTYGDVTLKSRSDVNIIAVVNTKTHTILLLSTPRDYYVKFADDSVEEPYDKLTHAGVFGIDMSMATLGNLYGIDIDYYVRVNFTGFEKIIDTLGGVDVDSDYEFTSQLNSIYSYEKGRNHLTGEAALFFARERYSFLEGDRQRGKNQMAVIKAVMNKLLSSELLKNYSDLMAEMKDSFQTNMTKAEIGKIVQDQLDGGESWTIVQYSANGGDSKGYCYSLGAEGYVMEPYYDTVEYASELIKRVLNDEVLTQNMINREAPKYGEEEEE</sequence>
<keyword evidence="2" id="KW-0812">Transmembrane</keyword>
<evidence type="ECO:0000256" key="1">
    <source>
        <dbReference type="ARBA" id="ARBA00006068"/>
    </source>
</evidence>
<evidence type="ECO:0000313" key="5">
    <source>
        <dbReference type="Proteomes" id="UP000189857"/>
    </source>
</evidence>
<feature type="transmembrane region" description="Helical" evidence="2">
    <location>
        <begin position="6"/>
        <end position="27"/>
    </location>
</feature>
<dbReference type="NCBIfam" id="TIGR00350">
    <property type="entry name" value="lytR_cpsA_psr"/>
    <property type="match status" value="1"/>
</dbReference>
<evidence type="ECO:0000256" key="2">
    <source>
        <dbReference type="SAM" id="Phobius"/>
    </source>
</evidence>
<dbReference type="InterPro" id="IPR004474">
    <property type="entry name" value="LytR_CpsA_psr"/>
</dbReference>
<feature type="transmembrane region" description="Helical" evidence="2">
    <location>
        <begin position="62"/>
        <end position="80"/>
    </location>
</feature>
<dbReference type="Gene3D" id="3.40.190.10">
    <property type="entry name" value="Periplasmic binding protein-like II"/>
    <property type="match status" value="1"/>
</dbReference>
<dbReference type="PANTHER" id="PTHR33392">
    <property type="entry name" value="POLYISOPRENYL-TEICHOIC ACID--PEPTIDOGLYCAN TEICHOIC ACID TRANSFERASE TAGU"/>
    <property type="match status" value="1"/>
</dbReference>
<dbReference type="InterPro" id="IPR050922">
    <property type="entry name" value="LytR/CpsA/Psr_CW_biosynth"/>
</dbReference>
<dbReference type="Pfam" id="PF03816">
    <property type="entry name" value="LytR_cpsA_psr"/>
    <property type="match status" value="1"/>
</dbReference>
<dbReference type="AlphaFoldDB" id="A0A1T4N148"/>
<comment type="similarity">
    <text evidence="1">Belongs to the LytR/CpsA/Psr (LCP) family.</text>
</comment>
<keyword evidence="2" id="KW-1133">Transmembrane helix</keyword>
<proteinExistence type="inferred from homology"/>
<keyword evidence="2" id="KW-0472">Membrane</keyword>